<name>A0A0D2B1C9_9EURO</name>
<feature type="region of interest" description="Disordered" evidence="1">
    <location>
        <begin position="44"/>
        <end position="140"/>
    </location>
</feature>
<dbReference type="AlphaFoldDB" id="A0A0D2B1C9"/>
<dbReference type="GeneID" id="27335002"/>
<accession>A0A0D2B1C9</accession>
<gene>
    <name evidence="2" type="ORF">PV08_07919</name>
</gene>
<organism evidence="2 3">
    <name type="scientific">Exophiala spinifera</name>
    <dbReference type="NCBI Taxonomy" id="91928"/>
    <lineage>
        <taxon>Eukaryota</taxon>
        <taxon>Fungi</taxon>
        <taxon>Dikarya</taxon>
        <taxon>Ascomycota</taxon>
        <taxon>Pezizomycotina</taxon>
        <taxon>Eurotiomycetes</taxon>
        <taxon>Chaetothyriomycetidae</taxon>
        <taxon>Chaetothyriales</taxon>
        <taxon>Herpotrichiellaceae</taxon>
        <taxon>Exophiala</taxon>
    </lineage>
</organism>
<protein>
    <submittedName>
        <fullName evidence="2">Uncharacterized protein</fullName>
    </submittedName>
</protein>
<feature type="compositionally biased region" description="Acidic residues" evidence="1">
    <location>
        <begin position="83"/>
        <end position="101"/>
    </location>
</feature>
<proteinExistence type="predicted"/>
<dbReference type="RefSeq" id="XP_016232949.1">
    <property type="nucleotide sequence ID" value="XM_016382246.1"/>
</dbReference>
<dbReference type="Proteomes" id="UP000053328">
    <property type="component" value="Unassembled WGS sequence"/>
</dbReference>
<dbReference type="HOGENOM" id="CLU_1156403_0_0_1"/>
<evidence type="ECO:0000313" key="3">
    <source>
        <dbReference type="Proteomes" id="UP000053328"/>
    </source>
</evidence>
<keyword evidence="3" id="KW-1185">Reference proteome</keyword>
<dbReference type="EMBL" id="KN847497">
    <property type="protein sequence ID" value="KIW12733.1"/>
    <property type="molecule type" value="Genomic_DNA"/>
</dbReference>
<dbReference type="VEuPathDB" id="FungiDB:PV08_07919"/>
<reference evidence="2 3" key="1">
    <citation type="submission" date="2015-01" db="EMBL/GenBank/DDBJ databases">
        <title>The Genome Sequence of Exophiala spinifera CBS89968.</title>
        <authorList>
            <consortium name="The Broad Institute Genomics Platform"/>
            <person name="Cuomo C."/>
            <person name="de Hoog S."/>
            <person name="Gorbushina A."/>
            <person name="Stielow B."/>
            <person name="Teixiera M."/>
            <person name="Abouelleil A."/>
            <person name="Chapman S.B."/>
            <person name="Priest M."/>
            <person name="Young S.K."/>
            <person name="Wortman J."/>
            <person name="Nusbaum C."/>
            <person name="Birren B."/>
        </authorList>
    </citation>
    <scope>NUCLEOTIDE SEQUENCE [LARGE SCALE GENOMIC DNA]</scope>
    <source>
        <strain evidence="2 3">CBS 89968</strain>
    </source>
</reference>
<feature type="compositionally biased region" description="Basic residues" evidence="1">
    <location>
        <begin position="107"/>
        <end position="121"/>
    </location>
</feature>
<sequence>MRLGLLASVQQKEDLELNKNIATEDTQKAATSTRKLAFIAGVGDELSKIRLRKPNSSKPQPDVPAERPRTVALEELPDAARSDDEDLSDSDADASDSDASDSETKNRQKNRKTTNTKKTKKTTGASRHSSVAPDEKDLPTILRTSARAMSADPYVAPSTGDRPGISGAIRGLISLEKVLGKELIGFHKLSGGKRFLFGPSSNYKHGAKKLVIMIAQSRLSESLTQSLMGDFALGLDQSTG</sequence>
<evidence type="ECO:0000256" key="1">
    <source>
        <dbReference type="SAM" id="MobiDB-lite"/>
    </source>
</evidence>
<evidence type="ECO:0000313" key="2">
    <source>
        <dbReference type="EMBL" id="KIW12733.1"/>
    </source>
</evidence>